<keyword evidence="1" id="KW-0812">Transmembrane</keyword>
<accession>A0AAE0FSB1</accession>
<sequence>MRRAAVVERPDVAAGRAESRVRDAVMRCAERAGCQLWMQRRAESRVVACCDAVCAESRREQGCDAVMQCAGESRVRDAVMQCAEREQDASDAVMHCARESRVVGRCDAVCAESRVKRDAQSIAWNFGFIFLIIECLLFVAFGSPTGDIGTRTSVTLSLLLSAVAFKFVVKEDLPEVPYLTIMDKYMLHGFTMLFLQGMQNLVMQQIRTIGMSQHNAVRLDNICVLLFLCGLVIQHVHVWRLYYEKSKIMGYEEIAHRQRKMYEINRSKITSDVYTTDGPAMGDLREGGTYDRMNLFLASLLPA</sequence>
<dbReference type="GO" id="GO:0006811">
    <property type="term" value="P:monoatomic ion transport"/>
    <property type="evidence" value="ECO:0007669"/>
    <property type="project" value="InterPro"/>
</dbReference>
<dbReference type="EMBL" id="LGRX02014323">
    <property type="protein sequence ID" value="KAK3264853.1"/>
    <property type="molecule type" value="Genomic_DNA"/>
</dbReference>
<reference evidence="2 3" key="1">
    <citation type="journal article" date="2015" name="Genome Biol. Evol.">
        <title>Comparative Genomics of a Bacterivorous Green Alga Reveals Evolutionary Causalities and Consequences of Phago-Mixotrophic Mode of Nutrition.</title>
        <authorList>
            <person name="Burns J.A."/>
            <person name="Paasch A."/>
            <person name="Narechania A."/>
            <person name="Kim E."/>
        </authorList>
    </citation>
    <scope>NUCLEOTIDE SEQUENCE [LARGE SCALE GENOMIC DNA]</scope>
    <source>
        <strain evidence="2 3">PLY_AMNH</strain>
    </source>
</reference>
<evidence type="ECO:0000313" key="3">
    <source>
        <dbReference type="Proteomes" id="UP001190700"/>
    </source>
</evidence>
<dbReference type="GO" id="GO:0016020">
    <property type="term" value="C:membrane"/>
    <property type="evidence" value="ECO:0007669"/>
    <property type="project" value="InterPro"/>
</dbReference>
<keyword evidence="3" id="KW-1185">Reference proteome</keyword>
<keyword evidence="1" id="KW-1133">Transmembrane helix</keyword>
<feature type="transmembrane region" description="Helical" evidence="1">
    <location>
        <begin position="219"/>
        <end position="239"/>
    </location>
</feature>
<dbReference type="AlphaFoldDB" id="A0AAE0FSB1"/>
<dbReference type="InterPro" id="IPR038050">
    <property type="entry name" value="Neuro_actylchol_rec"/>
</dbReference>
<dbReference type="InterPro" id="IPR036719">
    <property type="entry name" value="Neuro-gated_channel_TM_sf"/>
</dbReference>
<dbReference type="Gene3D" id="1.20.58.390">
    <property type="entry name" value="Neurotransmitter-gated ion-channel transmembrane domain"/>
    <property type="match status" value="1"/>
</dbReference>
<comment type="caution">
    <text evidence="2">The sequence shown here is derived from an EMBL/GenBank/DDBJ whole genome shotgun (WGS) entry which is preliminary data.</text>
</comment>
<proteinExistence type="predicted"/>
<keyword evidence="1" id="KW-0472">Membrane</keyword>
<dbReference type="SUPFAM" id="SSF90112">
    <property type="entry name" value="Neurotransmitter-gated ion-channel transmembrane pore"/>
    <property type="match status" value="1"/>
</dbReference>
<organism evidence="2 3">
    <name type="scientific">Cymbomonas tetramitiformis</name>
    <dbReference type="NCBI Taxonomy" id="36881"/>
    <lineage>
        <taxon>Eukaryota</taxon>
        <taxon>Viridiplantae</taxon>
        <taxon>Chlorophyta</taxon>
        <taxon>Pyramimonadophyceae</taxon>
        <taxon>Pyramimonadales</taxon>
        <taxon>Pyramimonadaceae</taxon>
        <taxon>Cymbomonas</taxon>
    </lineage>
</organism>
<protein>
    <submittedName>
        <fullName evidence="2">Uncharacterized protein</fullName>
    </submittedName>
</protein>
<feature type="transmembrane region" description="Helical" evidence="1">
    <location>
        <begin position="181"/>
        <end position="199"/>
    </location>
</feature>
<dbReference type="Proteomes" id="UP001190700">
    <property type="component" value="Unassembled WGS sequence"/>
</dbReference>
<name>A0AAE0FSB1_9CHLO</name>
<evidence type="ECO:0000256" key="1">
    <source>
        <dbReference type="SAM" id="Phobius"/>
    </source>
</evidence>
<evidence type="ECO:0000313" key="2">
    <source>
        <dbReference type="EMBL" id="KAK3264853.1"/>
    </source>
</evidence>
<gene>
    <name evidence="2" type="ORF">CYMTET_26432</name>
</gene>
<feature type="transmembrane region" description="Helical" evidence="1">
    <location>
        <begin position="122"/>
        <end position="142"/>
    </location>
</feature>